<dbReference type="SUPFAM" id="SSF50729">
    <property type="entry name" value="PH domain-like"/>
    <property type="match status" value="1"/>
</dbReference>
<dbReference type="AlphaFoldDB" id="A0A4V1J520"/>
<gene>
    <name evidence="3" type="ORF">BJ085DRAFT_37636</name>
</gene>
<dbReference type="InterPro" id="IPR011993">
    <property type="entry name" value="PH-like_dom_sf"/>
</dbReference>
<protein>
    <recommendedName>
        <fullName evidence="2">PH domain-containing protein</fullName>
    </recommendedName>
</protein>
<accession>A0A4V1J520</accession>
<name>A0A4V1J520_9FUNG</name>
<feature type="compositionally biased region" description="Polar residues" evidence="1">
    <location>
        <begin position="806"/>
        <end position="817"/>
    </location>
</feature>
<feature type="region of interest" description="Disordered" evidence="1">
    <location>
        <begin position="527"/>
        <end position="546"/>
    </location>
</feature>
<feature type="region of interest" description="Disordered" evidence="1">
    <location>
        <begin position="20"/>
        <end position="116"/>
    </location>
</feature>
<dbReference type="EMBL" id="ML002481">
    <property type="protein sequence ID" value="RKP37529.1"/>
    <property type="molecule type" value="Genomic_DNA"/>
</dbReference>
<feature type="compositionally biased region" description="Low complexity" evidence="1">
    <location>
        <begin position="389"/>
        <end position="409"/>
    </location>
</feature>
<feature type="region of interest" description="Disordered" evidence="1">
    <location>
        <begin position="805"/>
        <end position="855"/>
    </location>
</feature>
<feature type="region of interest" description="Disordered" evidence="1">
    <location>
        <begin position="359"/>
        <end position="409"/>
    </location>
</feature>
<feature type="region of interest" description="Disordered" evidence="1">
    <location>
        <begin position="171"/>
        <end position="239"/>
    </location>
</feature>
<feature type="region of interest" description="Disordered" evidence="1">
    <location>
        <begin position="487"/>
        <end position="516"/>
    </location>
</feature>
<proteinExistence type="predicted"/>
<feature type="region of interest" description="Disordered" evidence="1">
    <location>
        <begin position="714"/>
        <end position="738"/>
    </location>
</feature>
<dbReference type="InterPro" id="IPR001849">
    <property type="entry name" value="PH_domain"/>
</dbReference>
<dbReference type="Proteomes" id="UP000268162">
    <property type="component" value="Unassembled WGS sequence"/>
</dbReference>
<dbReference type="SMART" id="SM00233">
    <property type="entry name" value="PH"/>
    <property type="match status" value="2"/>
</dbReference>
<evidence type="ECO:0000259" key="2">
    <source>
        <dbReference type="SMART" id="SM00233"/>
    </source>
</evidence>
<evidence type="ECO:0000256" key="1">
    <source>
        <dbReference type="SAM" id="MobiDB-lite"/>
    </source>
</evidence>
<feature type="compositionally biased region" description="Pro residues" evidence="1">
    <location>
        <begin position="59"/>
        <end position="70"/>
    </location>
</feature>
<evidence type="ECO:0000313" key="3">
    <source>
        <dbReference type="EMBL" id="RKP37529.1"/>
    </source>
</evidence>
<organism evidence="3 4">
    <name type="scientific">Dimargaris cristalligena</name>
    <dbReference type="NCBI Taxonomy" id="215637"/>
    <lineage>
        <taxon>Eukaryota</taxon>
        <taxon>Fungi</taxon>
        <taxon>Fungi incertae sedis</taxon>
        <taxon>Zoopagomycota</taxon>
        <taxon>Kickxellomycotina</taxon>
        <taxon>Dimargaritomycetes</taxon>
        <taxon>Dimargaritales</taxon>
        <taxon>Dimargaritaceae</taxon>
        <taxon>Dimargaris</taxon>
    </lineage>
</organism>
<evidence type="ECO:0000313" key="4">
    <source>
        <dbReference type="Proteomes" id="UP000268162"/>
    </source>
</evidence>
<dbReference type="Gene3D" id="2.30.29.30">
    <property type="entry name" value="Pleckstrin-homology domain (PH domain)/Phosphotyrosine-binding domain (PTB)"/>
    <property type="match status" value="1"/>
</dbReference>
<feature type="compositionally biased region" description="Low complexity" evidence="1">
    <location>
        <begin position="831"/>
        <end position="842"/>
    </location>
</feature>
<reference evidence="4" key="1">
    <citation type="journal article" date="2018" name="Nat. Microbiol.">
        <title>Leveraging single-cell genomics to expand the fungal tree of life.</title>
        <authorList>
            <person name="Ahrendt S.R."/>
            <person name="Quandt C.A."/>
            <person name="Ciobanu D."/>
            <person name="Clum A."/>
            <person name="Salamov A."/>
            <person name="Andreopoulos B."/>
            <person name="Cheng J.F."/>
            <person name="Woyke T."/>
            <person name="Pelin A."/>
            <person name="Henrissat B."/>
            <person name="Reynolds N.K."/>
            <person name="Benny G.L."/>
            <person name="Smith M.E."/>
            <person name="James T.Y."/>
            <person name="Grigoriev I.V."/>
        </authorList>
    </citation>
    <scope>NUCLEOTIDE SEQUENCE [LARGE SCALE GENOMIC DNA]</scope>
    <source>
        <strain evidence="4">RSA 468</strain>
    </source>
</reference>
<feature type="domain" description="PH" evidence="2">
    <location>
        <begin position="298"/>
        <end position="457"/>
    </location>
</feature>
<feature type="domain" description="PH" evidence="2">
    <location>
        <begin position="551"/>
        <end position="788"/>
    </location>
</feature>
<feature type="compositionally biased region" description="Low complexity" evidence="1">
    <location>
        <begin position="47"/>
        <end position="58"/>
    </location>
</feature>
<keyword evidence="4" id="KW-1185">Reference proteome</keyword>
<sequence length="989" mass="107338">MVDLIPLYSTVFYEVSEQPSFGLTPHRRPQVPAHLTPIPTTPVKPLSQSPAASAATSQPPSPTNPSPPPIGNTDDPMLLHASSGDDGLESDYNHYASPGRSTLEVPVPTTNTPQASQNSATTFYIRYVAKDFWKQLAFPPGLTVTQAKDICMLRCNIWSPFTGTGPVPGDHPAEGAQFDTVNRPGSHGRGVQPRSKLDIFGHSGTNHRRVSEYRPHQTSADSSARDLAGNPAPKATAPGATQSLESFRQQFGLYWAAAGHWLEPHRKLNSYPLSPYDVIELQHHTDFIYISPLEYQHHYAEGFMYKLYMNGLNPAWKLRWFVVRGMRLFCYKKKGDSVPLGSLDFQLPVQICEQSANGRDEILGGPQGPSPFPPQAGPSRHGFLRDDSTLGSRPTSGTSTPPFSSSMMNPSVSLATHGSGSGMFTIQVGDQHITVKTLNIMEHEHWRRIFLDLQRDSENRRPNLPSHEALRRVVSASVSRRTSIISNSNSVSTNSASDALSAVGPPPTRASPSFFRSKSKHLQQLNIKDSAGGRLGENPPELSLDSPHSIPCKASWVLKKANIGYGVRRRFAILRPAELWMFKDEASAYASPLLNHPPKSKEFQAIPSNNSAASLRSLSPILTATPGTTAPTTTGPGTGASGNLTSLAQVCVEHTHENGRYHFRVTLVGESLTQLRKNYALPSHRRGGTQLMFSSSSVASGSVSSFNSSNFSMKQGDYPADSPSGGAPHSTNPTSSHSNISVVSLSTVATGGFLKNIPDKRLLTKFYVESWEDSQAWKDAFIYIGGVPVDDMIQSKLFIPRADPLTPTSASSSTDLSNIMHGSGTNLDGHSTPNTPGSGSSPVRMSGNGMNIPFNRHQFATPQQHHHHASSETSHAMFGISMPITTTSSPMMYLTAPFTPNSSAHTLSTQSTHSNNSVVINPQQSISRPESPITTITPLSMSTSYSVSSASQQVFSPRYPTGHALGDHVPRITKKHSRNILHHFSRDPK</sequence>